<dbReference type="EMBL" id="JAOYFB010000005">
    <property type="protein sequence ID" value="KAK4016220.1"/>
    <property type="molecule type" value="Genomic_DNA"/>
</dbReference>
<protein>
    <submittedName>
        <fullName evidence="1">Uncharacterized protein</fullName>
    </submittedName>
</protein>
<dbReference type="Proteomes" id="UP001234178">
    <property type="component" value="Unassembled WGS sequence"/>
</dbReference>
<gene>
    <name evidence="1" type="ORF">OUZ56_031171</name>
</gene>
<sequence length="227" mass="26529">MVSDFDCWTEQEPAVMQPRPMTTKQNNNCGEKEQTKGEECNCLEVQSNGNQKSRYKDWPTNATLRHTDAIYTQQRQHQLLVLDVNKVDWKMKKLIRKQVAQKTMATQQDSRRHIESQTRKTWPRVLKQKTKQTKNQTIPTRKKTQLYAKDVGIWRRCFFLTLRQTCPFSFLLTRFLALHTHEADSLPAFSLFCVRDKDVAVTRPVDYQPCSGAAASCTYTLQHQQES</sequence>
<proteinExistence type="predicted"/>
<organism evidence="1 2">
    <name type="scientific">Daphnia magna</name>
    <dbReference type="NCBI Taxonomy" id="35525"/>
    <lineage>
        <taxon>Eukaryota</taxon>
        <taxon>Metazoa</taxon>
        <taxon>Ecdysozoa</taxon>
        <taxon>Arthropoda</taxon>
        <taxon>Crustacea</taxon>
        <taxon>Branchiopoda</taxon>
        <taxon>Diplostraca</taxon>
        <taxon>Cladocera</taxon>
        <taxon>Anomopoda</taxon>
        <taxon>Daphniidae</taxon>
        <taxon>Daphnia</taxon>
    </lineage>
</organism>
<accession>A0ABQ9ZTH0</accession>
<comment type="caution">
    <text evidence="1">The sequence shown here is derived from an EMBL/GenBank/DDBJ whole genome shotgun (WGS) entry which is preliminary data.</text>
</comment>
<reference evidence="1 2" key="1">
    <citation type="journal article" date="2023" name="Nucleic Acids Res.">
        <title>The hologenome of Daphnia magna reveals possible DNA methylation and microbiome-mediated evolution of the host genome.</title>
        <authorList>
            <person name="Chaturvedi A."/>
            <person name="Li X."/>
            <person name="Dhandapani V."/>
            <person name="Marshall H."/>
            <person name="Kissane S."/>
            <person name="Cuenca-Cambronero M."/>
            <person name="Asole G."/>
            <person name="Calvet F."/>
            <person name="Ruiz-Romero M."/>
            <person name="Marangio P."/>
            <person name="Guigo R."/>
            <person name="Rago D."/>
            <person name="Mirbahai L."/>
            <person name="Eastwood N."/>
            <person name="Colbourne J.K."/>
            <person name="Zhou J."/>
            <person name="Mallon E."/>
            <person name="Orsini L."/>
        </authorList>
    </citation>
    <scope>NUCLEOTIDE SEQUENCE [LARGE SCALE GENOMIC DNA]</scope>
    <source>
        <strain evidence="1">LRV0_1</strain>
    </source>
</reference>
<keyword evidence="2" id="KW-1185">Reference proteome</keyword>
<evidence type="ECO:0000313" key="2">
    <source>
        <dbReference type="Proteomes" id="UP001234178"/>
    </source>
</evidence>
<name>A0ABQ9ZTH0_9CRUS</name>
<evidence type="ECO:0000313" key="1">
    <source>
        <dbReference type="EMBL" id="KAK4016220.1"/>
    </source>
</evidence>